<protein>
    <submittedName>
        <fullName evidence="1">Uncharacterized protein</fullName>
    </submittedName>
</protein>
<comment type="caution">
    <text evidence="1">The sequence shown here is derived from an EMBL/GenBank/DDBJ whole genome shotgun (WGS) entry which is preliminary data.</text>
</comment>
<evidence type="ECO:0000313" key="1">
    <source>
        <dbReference type="EMBL" id="KAJ9655829.1"/>
    </source>
</evidence>
<sequence>MPLIIDLTSSDPIEPTLAAIPIVDLTLQENDGMDTDKAFLLTVPTEIRCEVYKFLIDIKGTLAIYSQYEIAQQVDSQTLTLMHVNHLLREEVQEYFYKEQKFQFRSTSAVHNFIKRIGRYHASIIKNIEFTQWMCRRLTGEAIATIFEQLVGIEQLTVINPLWYSWIKTRNGDVVTGDMTDVILRSSEKLAAGKIFLKHRNRRCWDDDERELLFVSKHVVYPPSMPLKHINGDQQAEVTLTDNTIEYQEILSPDKIVIGRPGLNASTTEEDATANTITHIPSEQEVRTDEADNVSLCGRLRKKRRRTRY</sequence>
<dbReference type="EMBL" id="JAPDRQ010000088">
    <property type="protein sequence ID" value="KAJ9655829.1"/>
    <property type="molecule type" value="Genomic_DNA"/>
</dbReference>
<keyword evidence="2" id="KW-1185">Reference proteome</keyword>
<reference evidence="1" key="1">
    <citation type="submission" date="2022-10" db="EMBL/GenBank/DDBJ databases">
        <title>Culturing micro-colonial fungi from biological soil crusts in the Mojave desert and describing Neophaeococcomyces mojavensis, and introducing the new genera and species Taxawa tesnikishii.</title>
        <authorList>
            <person name="Kurbessoian T."/>
            <person name="Stajich J.E."/>
        </authorList>
    </citation>
    <scope>NUCLEOTIDE SEQUENCE</scope>
    <source>
        <strain evidence="1">JES_112</strain>
    </source>
</reference>
<accession>A0ACC3A6B0</accession>
<evidence type="ECO:0000313" key="2">
    <source>
        <dbReference type="Proteomes" id="UP001172386"/>
    </source>
</evidence>
<proteinExistence type="predicted"/>
<gene>
    <name evidence="1" type="ORF">H2198_005366</name>
</gene>
<organism evidence="1 2">
    <name type="scientific">Neophaeococcomyces mojaviensis</name>
    <dbReference type="NCBI Taxonomy" id="3383035"/>
    <lineage>
        <taxon>Eukaryota</taxon>
        <taxon>Fungi</taxon>
        <taxon>Dikarya</taxon>
        <taxon>Ascomycota</taxon>
        <taxon>Pezizomycotina</taxon>
        <taxon>Eurotiomycetes</taxon>
        <taxon>Chaetothyriomycetidae</taxon>
        <taxon>Chaetothyriales</taxon>
        <taxon>Chaetothyriales incertae sedis</taxon>
        <taxon>Neophaeococcomyces</taxon>
    </lineage>
</organism>
<name>A0ACC3A6B0_9EURO</name>
<dbReference type="Proteomes" id="UP001172386">
    <property type="component" value="Unassembled WGS sequence"/>
</dbReference>